<sequence>MWRRINWRMVALLAAALLAGALLAGALLVWLRSGEQWDVEGRELPLIFIGGVPLSGTRLMRGMLDAHPDVRCGQDTHFVSRILQMRQYWMKSQMERARLKQAGVTRTVMDNAIAAFCLEVIVRYGGTAPRLCNSDPLVLKMSRYVLQLFPNAKFLFMVRDARATVHSIITRNVTITGFNLTSYRQCLTKWNHAAALMYEQCQSIKAKNCLVVHYESLMLRPNATMRRVLSFLHLPWHESVLRYERYINQPNDVTLSNVAHLTNQVERSSNQVERLSDQVERSSDQLNRSLDQMKRSYKVERSSDRMDKVEHLSDQVERSSDKLERSPDKLKRSSDKVEHSSDKMVRSSDKVERSSEKVDLVSDKVDNSSDKVERSSDKVERSSDKVERSSDKVGRASNQVERPLNLDVLNDWVGQVPGDVRADMEDLAPMMVELGYDPWAYPPRYEGMAEVIVVTESS</sequence>
<reference evidence="1" key="1">
    <citation type="submission" date="2023-03" db="EMBL/GenBank/DDBJ databases">
        <title>Chromosome-level genomes of two armyworms, Mythimna separata and Mythimna loreyi, provide insights into the biosynthesis and reception of sex pheromones.</title>
        <authorList>
            <person name="Zhao H."/>
        </authorList>
    </citation>
    <scope>NUCLEOTIDE SEQUENCE</scope>
    <source>
        <strain evidence="1">BeijingLab</strain>
    </source>
</reference>
<comment type="caution">
    <text evidence="1">The sequence shown here is derived from an EMBL/GenBank/DDBJ whole genome shotgun (WGS) entry which is preliminary data.</text>
</comment>
<organism evidence="1 2">
    <name type="scientific">Mythimna loreyi</name>
    <dbReference type="NCBI Taxonomy" id="667449"/>
    <lineage>
        <taxon>Eukaryota</taxon>
        <taxon>Metazoa</taxon>
        <taxon>Ecdysozoa</taxon>
        <taxon>Arthropoda</taxon>
        <taxon>Hexapoda</taxon>
        <taxon>Insecta</taxon>
        <taxon>Pterygota</taxon>
        <taxon>Neoptera</taxon>
        <taxon>Endopterygota</taxon>
        <taxon>Lepidoptera</taxon>
        <taxon>Glossata</taxon>
        <taxon>Ditrysia</taxon>
        <taxon>Noctuoidea</taxon>
        <taxon>Noctuidae</taxon>
        <taxon>Noctuinae</taxon>
        <taxon>Hadenini</taxon>
        <taxon>Mythimna</taxon>
    </lineage>
</organism>
<evidence type="ECO:0000313" key="1">
    <source>
        <dbReference type="EMBL" id="KAJ8728287.1"/>
    </source>
</evidence>
<dbReference type="EMBL" id="CM056785">
    <property type="protein sequence ID" value="KAJ8728287.1"/>
    <property type="molecule type" value="Genomic_DNA"/>
</dbReference>
<protein>
    <submittedName>
        <fullName evidence="1">Uncharacterized protein</fullName>
    </submittedName>
</protein>
<accession>A0ACC2QYV6</accession>
<gene>
    <name evidence="1" type="ORF">PYW08_016672</name>
</gene>
<dbReference type="Proteomes" id="UP001231649">
    <property type="component" value="Chromosome 9"/>
</dbReference>
<keyword evidence="2" id="KW-1185">Reference proteome</keyword>
<evidence type="ECO:0000313" key="2">
    <source>
        <dbReference type="Proteomes" id="UP001231649"/>
    </source>
</evidence>
<proteinExistence type="predicted"/>
<name>A0ACC2QYV6_9NEOP</name>